<dbReference type="PROSITE" id="PS50985">
    <property type="entry name" value="GRAS"/>
    <property type="match status" value="1"/>
</dbReference>
<dbReference type="AlphaFoldDB" id="A0A7N2N3T7"/>
<evidence type="ECO:0000313" key="7">
    <source>
        <dbReference type="Proteomes" id="UP000594261"/>
    </source>
</evidence>
<keyword evidence="2" id="KW-0805">Transcription regulation</keyword>
<evidence type="ECO:0000256" key="1">
    <source>
        <dbReference type="ARBA" id="ARBA00004123"/>
    </source>
</evidence>
<dbReference type="EMBL" id="LRBV02000012">
    <property type="status" value="NOT_ANNOTATED_CDS"/>
    <property type="molecule type" value="Genomic_DNA"/>
</dbReference>
<dbReference type="InterPro" id="IPR005202">
    <property type="entry name" value="TF_GRAS"/>
</dbReference>
<dbReference type="Gramene" id="QL12p019699:mrna">
    <property type="protein sequence ID" value="QL12p019699:mrna:CDS:1"/>
    <property type="gene ID" value="QL12p019699"/>
</dbReference>
<name>A0A7N2N3T7_QUELO</name>
<dbReference type="Pfam" id="PF03514">
    <property type="entry name" value="GRAS"/>
    <property type="match status" value="1"/>
</dbReference>
<reference evidence="6" key="2">
    <citation type="submission" date="2021-01" db="UniProtKB">
        <authorList>
            <consortium name="EnsemblPlants"/>
        </authorList>
    </citation>
    <scope>IDENTIFICATION</scope>
</reference>
<evidence type="ECO:0000256" key="4">
    <source>
        <dbReference type="ARBA" id="ARBA00023242"/>
    </source>
</evidence>
<evidence type="ECO:0000256" key="5">
    <source>
        <dbReference type="PROSITE-ProRule" id="PRU01191"/>
    </source>
</evidence>
<dbReference type="PANTHER" id="PTHR31636">
    <property type="entry name" value="OSJNBA0084A10.13 PROTEIN-RELATED"/>
    <property type="match status" value="1"/>
</dbReference>
<reference evidence="6 7" key="1">
    <citation type="journal article" date="2016" name="G3 (Bethesda)">
        <title>First Draft Assembly and Annotation of the Genome of a California Endemic Oak Quercus lobata Nee (Fagaceae).</title>
        <authorList>
            <person name="Sork V.L."/>
            <person name="Fitz-Gibbon S.T."/>
            <person name="Puiu D."/>
            <person name="Crepeau M."/>
            <person name="Gugger P.F."/>
            <person name="Sherman R."/>
            <person name="Stevens K."/>
            <person name="Langley C.H."/>
            <person name="Pellegrini M."/>
            <person name="Salzberg S.L."/>
        </authorList>
    </citation>
    <scope>NUCLEOTIDE SEQUENCE [LARGE SCALE GENOMIC DNA]</scope>
    <source>
        <strain evidence="6 7">cv. SW786</strain>
    </source>
</reference>
<evidence type="ECO:0008006" key="8">
    <source>
        <dbReference type="Google" id="ProtNLM"/>
    </source>
</evidence>
<dbReference type="GO" id="GO:0005634">
    <property type="term" value="C:nucleus"/>
    <property type="evidence" value="ECO:0007669"/>
    <property type="project" value="UniProtKB-SubCell"/>
</dbReference>
<evidence type="ECO:0000313" key="6">
    <source>
        <dbReference type="EnsemblPlants" id="QL12p019699:mrna:CDS:1"/>
    </source>
</evidence>
<evidence type="ECO:0000256" key="2">
    <source>
        <dbReference type="ARBA" id="ARBA00023015"/>
    </source>
</evidence>
<accession>A0A7N2N3T7</accession>
<keyword evidence="4" id="KW-0539">Nucleus</keyword>
<comment type="similarity">
    <text evidence="5">Belongs to the GRAS family.</text>
</comment>
<keyword evidence="7" id="KW-1185">Reference proteome</keyword>
<comment type="subcellular location">
    <subcellularLocation>
        <location evidence="1">Nucleus</location>
    </subcellularLocation>
</comment>
<dbReference type="Proteomes" id="UP000594261">
    <property type="component" value="Chromosome 12"/>
</dbReference>
<organism evidence="6 7">
    <name type="scientific">Quercus lobata</name>
    <name type="common">Valley oak</name>
    <dbReference type="NCBI Taxonomy" id="97700"/>
    <lineage>
        <taxon>Eukaryota</taxon>
        <taxon>Viridiplantae</taxon>
        <taxon>Streptophyta</taxon>
        <taxon>Embryophyta</taxon>
        <taxon>Tracheophyta</taxon>
        <taxon>Spermatophyta</taxon>
        <taxon>Magnoliopsida</taxon>
        <taxon>eudicotyledons</taxon>
        <taxon>Gunneridae</taxon>
        <taxon>Pentapetalae</taxon>
        <taxon>rosids</taxon>
        <taxon>fabids</taxon>
        <taxon>Fagales</taxon>
        <taxon>Fagaceae</taxon>
        <taxon>Quercus</taxon>
    </lineage>
</organism>
<sequence length="178" mass="20285">MRVAGERYVRFSTQNQIYDDYWMPVHPFGSALLGLSEEETRDVELAHLLLAAAEKVGYQQYERASKLLLRCEWISSARANPAQRVVFHFAEALQERIDKELGRAPMKEFKPYEEIFLGKCTNPSLVRAYEKLPCSQIAVFTGIEAILENVALEPKVLLLDNGIRCGAHWTVLMKALVE</sequence>
<dbReference type="InParanoid" id="A0A7N2N3T7"/>
<protein>
    <recommendedName>
        <fullName evidence="8">DELLA protein</fullName>
    </recommendedName>
</protein>
<keyword evidence="3" id="KW-0804">Transcription</keyword>
<comment type="caution">
    <text evidence="5">Lacks conserved residue(s) required for the propagation of feature annotation.</text>
</comment>
<dbReference type="EnsemblPlants" id="QL12p019699:mrna">
    <property type="protein sequence ID" value="QL12p019699:mrna:CDS:1"/>
    <property type="gene ID" value="QL12p019699"/>
</dbReference>
<evidence type="ECO:0000256" key="3">
    <source>
        <dbReference type="ARBA" id="ARBA00023163"/>
    </source>
</evidence>
<proteinExistence type="inferred from homology"/>